<dbReference type="PANTHER" id="PTHR33207">
    <property type="entry name" value="F-BOX DOMAIN CONTAINING PROTEIN-RELATED"/>
    <property type="match status" value="1"/>
</dbReference>
<dbReference type="InterPro" id="IPR036047">
    <property type="entry name" value="F-box-like_dom_sf"/>
</dbReference>
<dbReference type="EMBL" id="JAUUTY010000004">
    <property type="protein sequence ID" value="KAK1644762.1"/>
    <property type="molecule type" value="Genomic_DNA"/>
</dbReference>
<protein>
    <recommendedName>
        <fullName evidence="1">F-box protein AT5G49610-like beta-propeller domain-containing protein</fullName>
    </recommendedName>
</protein>
<dbReference type="Gene3D" id="1.20.1280.50">
    <property type="match status" value="1"/>
</dbReference>
<evidence type="ECO:0000313" key="3">
    <source>
        <dbReference type="Proteomes" id="UP001231189"/>
    </source>
</evidence>
<evidence type="ECO:0000313" key="2">
    <source>
        <dbReference type="EMBL" id="KAK1644762.1"/>
    </source>
</evidence>
<reference evidence="2" key="1">
    <citation type="submission" date="2023-07" db="EMBL/GenBank/DDBJ databases">
        <title>A chromosome-level genome assembly of Lolium multiflorum.</title>
        <authorList>
            <person name="Chen Y."/>
            <person name="Copetti D."/>
            <person name="Kolliker R."/>
            <person name="Studer B."/>
        </authorList>
    </citation>
    <scope>NUCLEOTIDE SEQUENCE</scope>
    <source>
        <strain evidence="2">02402/16</strain>
        <tissue evidence="2">Leaf</tissue>
    </source>
</reference>
<dbReference type="InterPro" id="IPR056594">
    <property type="entry name" value="AT5G49610-like_b-prop"/>
</dbReference>
<dbReference type="Proteomes" id="UP001231189">
    <property type="component" value="Unassembled WGS sequence"/>
</dbReference>
<feature type="domain" description="F-box protein AT5G49610-like beta-propeller" evidence="1">
    <location>
        <begin position="107"/>
        <end position="223"/>
    </location>
</feature>
<name>A0AAD8W8I6_LOLMU</name>
<comment type="caution">
    <text evidence="2">The sequence shown here is derived from an EMBL/GenBank/DDBJ whole genome shotgun (WGS) entry which is preliminary data.</text>
</comment>
<keyword evidence="3" id="KW-1185">Reference proteome</keyword>
<accession>A0AAD8W8I6</accession>
<proteinExistence type="predicted"/>
<dbReference type="AlphaFoldDB" id="A0AAD8W8I6"/>
<organism evidence="2 3">
    <name type="scientific">Lolium multiflorum</name>
    <name type="common">Italian ryegrass</name>
    <name type="synonym">Lolium perenne subsp. multiflorum</name>
    <dbReference type="NCBI Taxonomy" id="4521"/>
    <lineage>
        <taxon>Eukaryota</taxon>
        <taxon>Viridiplantae</taxon>
        <taxon>Streptophyta</taxon>
        <taxon>Embryophyta</taxon>
        <taxon>Tracheophyta</taxon>
        <taxon>Spermatophyta</taxon>
        <taxon>Magnoliopsida</taxon>
        <taxon>Liliopsida</taxon>
        <taxon>Poales</taxon>
        <taxon>Poaceae</taxon>
        <taxon>BOP clade</taxon>
        <taxon>Pooideae</taxon>
        <taxon>Poodae</taxon>
        <taxon>Poeae</taxon>
        <taxon>Poeae Chloroplast Group 2 (Poeae type)</taxon>
        <taxon>Loliodinae</taxon>
        <taxon>Loliinae</taxon>
        <taxon>Lolium</taxon>
    </lineage>
</organism>
<dbReference type="SUPFAM" id="SSF81383">
    <property type="entry name" value="F-box domain"/>
    <property type="match status" value="1"/>
</dbReference>
<evidence type="ECO:0000259" key="1">
    <source>
        <dbReference type="Pfam" id="PF23635"/>
    </source>
</evidence>
<gene>
    <name evidence="2" type="ORF">QYE76_062567</name>
</gene>
<dbReference type="Pfam" id="PF23635">
    <property type="entry name" value="Beta-prop_AT5G49610-like"/>
    <property type="match status" value="1"/>
</dbReference>
<sequence>MASQQPPPPSPPTLTTITCLRDDLLLEIFLRLPSLPTLVRAACACRAFRRAVRVVCVIHERGRWERAAVLSSDTMEWQFFPKNPLPLPGVAGTGRVLRGLICWPNWMHGQIVVLHTTTFHFSLIDVPTPLRTKWDNLTYKLGETEDGSLCFVDVKDGTLVAHRFLTAGDDHAVVERWMLYKEFPLHPIVKSLTGCSMEEEGCHVRVKVVAVIDGFVYLSVFYCKDTQPCELYLSLCLETSEMSEIFKDAYRYGPSGKLIPDLPLKVSAGEIGAEVVQFSSTEAGADFCASSAAIPGYKDGAQLVPGYMEPNLFSSAPWYLEPIYHISA</sequence>